<dbReference type="NCBIfam" id="TIGR03988">
    <property type="entry name" value="antisig_RsrA"/>
    <property type="match status" value="1"/>
</dbReference>
<proteinExistence type="predicted"/>
<protein>
    <submittedName>
        <fullName evidence="4">Mycothiol system anti-sigma-R factor</fullName>
    </submittedName>
</protein>
<reference evidence="4" key="1">
    <citation type="submission" date="2021-01" db="EMBL/GenBank/DDBJ databases">
        <title>YIM 132084 draft genome.</title>
        <authorList>
            <person name="An D."/>
        </authorList>
    </citation>
    <scope>NUCLEOTIDE SEQUENCE</scope>
    <source>
        <strain evidence="4">YIM 132084</strain>
    </source>
</reference>
<keyword evidence="5" id="KW-1185">Reference proteome</keyword>
<organism evidence="4 5">
    <name type="scientific">Nakamurella leprariae</name>
    <dbReference type="NCBI Taxonomy" id="2803911"/>
    <lineage>
        <taxon>Bacteria</taxon>
        <taxon>Bacillati</taxon>
        <taxon>Actinomycetota</taxon>
        <taxon>Actinomycetes</taxon>
        <taxon>Nakamurellales</taxon>
        <taxon>Nakamurellaceae</taxon>
        <taxon>Nakamurella</taxon>
    </lineage>
</organism>
<dbReference type="InterPro" id="IPR027383">
    <property type="entry name" value="Znf_put"/>
</dbReference>
<dbReference type="Pfam" id="PF13490">
    <property type="entry name" value="zf-HC2"/>
    <property type="match status" value="1"/>
</dbReference>
<evidence type="ECO:0000313" key="5">
    <source>
        <dbReference type="Proteomes" id="UP000663792"/>
    </source>
</evidence>
<dbReference type="AlphaFoldDB" id="A0A938YHF8"/>
<keyword evidence="1" id="KW-0805">Transcription regulation</keyword>
<comment type="caution">
    <text evidence="4">The sequence shown here is derived from an EMBL/GenBank/DDBJ whole genome shotgun (WGS) entry which is preliminary data.</text>
</comment>
<dbReference type="InterPro" id="IPR041916">
    <property type="entry name" value="Anti_sigma_zinc_sf"/>
</dbReference>
<evidence type="ECO:0000256" key="1">
    <source>
        <dbReference type="ARBA" id="ARBA00023015"/>
    </source>
</evidence>
<dbReference type="EMBL" id="JAERWK010000016">
    <property type="protein sequence ID" value="MBM9468194.1"/>
    <property type="molecule type" value="Genomic_DNA"/>
</dbReference>
<dbReference type="Proteomes" id="UP000663792">
    <property type="component" value="Unassembled WGS sequence"/>
</dbReference>
<dbReference type="InterPro" id="IPR024020">
    <property type="entry name" value="Anit_sigma_mycothiol_RsrA"/>
</dbReference>
<evidence type="ECO:0000259" key="3">
    <source>
        <dbReference type="Pfam" id="PF13490"/>
    </source>
</evidence>
<keyword evidence="2" id="KW-0804">Transcription</keyword>
<evidence type="ECO:0000256" key="2">
    <source>
        <dbReference type="ARBA" id="ARBA00023163"/>
    </source>
</evidence>
<feature type="domain" description="Putative zinc-finger" evidence="3">
    <location>
        <begin position="21"/>
        <end position="54"/>
    </location>
</feature>
<dbReference type="Gene3D" id="1.10.10.1320">
    <property type="entry name" value="Anti-sigma factor, zinc-finger domain"/>
    <property type="match status" value="1"/>
</dbReference>
<sequence>MDPAVPSVLSACTSGEPADACATVLRDVWLFLDDELDPANRRAVQQHLDDCSPCLEQAGLDHKLKLLLHNKCSGERAPEELRSRLVAKLRTLTVDASVGGTRMTVTETSVEITGERSDLTLQQIVDDRLAARDVPTD</sequence>
<accession>A0A938YHF8</accession>
<gene>
    <name evidence="4" type="primary">rsrA</name>
    <name evidence="4" type="ORF">JL106_12985</name>
</gene>
<evidence type="ECO:0000313" key="4">
    <source>
        <dbReference type="EMBL" id="MBM9468194.1"/>
    </source>
</evidence>
<name>A0A938YHF8_9ACTN</name>